<sequence>MNNSRLQPAACCAVRPRASAGAAVSPEAQLSEVRGRPKLCTPVMGRPTRTRKDTSMGKGREKGSDE</sequence>
<protein>
    <submittedName>
        <fullName evidence="2">Uncharacterized protein</fullName>
    </submittedName>
</protein>
<dbReference type="AlphaFoldDB" id="A0A4Z2I8Y2"/>
<dbReference type="Proteomes" id="UP000314294">
    <property type="component" value="Unassembled WGS sequence"/>
</dbReference>
<comment type="caution">
    <text evidence="2">The sequence shown here is derived from an EMBL/GenBank/DDBJ whole genome shotgun (WGS) entry which is preliminary data.</text>
</comment>
<dbReference type="EMBL" id="SRLO01000113">
    <property type="protein sequence ID" value="TNN74447.1"/>
    <property type="molecule type" value="Genomic_DNA"/>
</dbReference>
<evidence type="ECO:0000313" key="3">
    <source>
        <dbReference type="Proteomes" id="UP000314294"/>
    </source>
</evidence>
<gene>
    <name evidence="2" type="ORF">EYF80_015227</name>
</gene>
<keyword evidence="3" id="KW-1185">Reference proteome</keyword>
<proteinExistence type="predicted"/>
<evidence type="ECO:0000256" key="1">
    <source>
        <dbReference type="SAM" id="MobiDB-lite"/>
    </source>
</evidence>
<reference evidence="2 3" key="1">
    <citation type="submission" date="2019-03" db="EMBL/GenBank/DDBJ databases">
        <title>First draft genome of Liparis tanakae, snailfish: a comprehensive survey of snailfish specific genes.</title>
        <authorList>
            <person name="Kim W."/>
            <person name="Song I."/>
            <person name="Jeong J.-H."/>
            <person name="Kim D."/>
            <person name="Kim S."/>
            <person name="Ryu S."/>
            <person name="Song J.Y."/>
            <person name="Lee S.K."/>
        </authorList>
    </citation>
    <scope>NUCLEOTIDE SEQUENCE [LARGE SCALE GENOMIC DNA]</scope>
    <source>
        <tissue evidence="2">Muscle</tissue>
    </source>
</reference>
<evidence type="ECO:0000313" key="2">
    <source>
        <dbReference type="EMBL" id="TNN74447.1"/>
    </source>
</evidence>
<accession>A0A4Z2I8Y2</accession>
<name>A0A4Z2I8Y2_9TELE</name>
<feature type="compositionally biased region" description="Basic and acidic residues" evidence="1">
    <location>
        <begin position="50"/>
        <end position="66"/>
    </location>
</feature>
<organism evidence="2 3">
    <name type="scientific">Liparis tanakae</name>
    <name type="common">Tanaka's snailfish</name>
    <dbReference type="NCBI Taxonomy" id="230148"/>
    <lineage>
        <taxon>Eukaryota</taxon>
        <taxon>Metazoa</taxon>
        <taxon>Chordata</taxon>
        <taxon>Craniata</taxon>
        <taxon>Vertebrata</taxon>
        <taxon>Euteleostomi</taxon>
        <taxon>Actinopterygii</taxon>
        <taxon>Neopterygii</taxon>
        <taxon>Teleostei</taxon>
        <taxon>Neoteleostei</taxon>
        <taxon>Acanthomorphata</taxon>
        <taxon>Eupercaria</taxon>
        <taxon>Perciformes</taxon>
        <taxon>Cottioidei</taxon>
        <taxon>Cottales</taxon>
        <taxon>Liparidae</taxon>
        <taxon>Liparis</taxon>
    </lineage>
</organism>
<feature type="region of interest" description="Disordered" evidence="1">
    <location>
        <begin position="17"/>
        <end position="66"/>
    </location>
</feature>